<evidence type="ECO:0000256" key="1">
    <source>
        <dbReference type="SAM" id="Phobius"/>
    </source>
</evidence>
<gene>
    <name evidence="2" type="ORF">METZ01_LOCUS276416</name>
</gene>
<organism evidence="2">
    <name type="scientific">marine metagenome</name>
    <dbReference type="NCBI Taxonomy" id="408172"/>
    <lineage>
        <taxon>unclassified sequences</taxon>
        <taxon>metagenomes</taxon>
        <taxon>ecological metagenomes</taxon>
    </lineage>
</organism>
<accession>A0A382KJP6</accession>
<proteinExistence type="predicted"/>
<keyword evidence="1" id="KW-0812">Transmembrane</keyword>
<protein>
    <submittedName>
        <fullName evidence="2">Uncharacterized protein</fullName>
    </submittedName>
</protein>
<evidence type="ECO:0000313" key="2">
    <source>
        <dbReference type="EMBL" id="SVC23562.1"/>
    </source>
</evidence>
<dbReference type="EMBL" id="UINC01080537">
    <property type="protein sequence ID" value="SVC23562.1"/>
    <property type="molecule type" value="Genomic_DNA"/>
</dbReference>
<dbReference type="AlphaFoldDB" id="A0A382KJP6"/>
<sequence length="56" mass="6122">MPMWTVQDILLTIFGVVLMATPLALWVAWTTTIFIGVLVAALMSMIGAVIVTRTKD</sequence>
<feature type="transmembrane region" description="Helical" evidence="1">
    <location>
        <begin position="33"/>
        <end position="52"/>
    </location>
</feature>
<reference evidence="2" key="1">
    <citation type="submission" date="2018-05" db="EMBL/GenBank/DDBJ databases">
        <authorList>
            <person name="Lanie J.A."/>
            <person name="Ng W.-L."/>
            <person name="Kazmierczak K.M."/>
            <person name="Andrzejewski T.M."/>
            <person name="Davidsen T.M."/>
            <person name="Wayne K.J."/>
            <person name="Tettelin H."/>
            <person name="Glass J.I."/>
            <person name="Rusch D."/>
            <person name="Podicherti R."/>
            <person name="Tsui H.-C.T."/>
            <person name="Winkler M.E."/>
        </authorList>
    </citation>
    <scope>NUCLEOTIDE SEQUENCE</scope>
</reference>
<feature type="transmembrane region" description="Helical" evidence="1">
    <location>
        <begin position="9"/>
        <end position="27"/>
    </location>
</feature>
<name>A0A382KJP6_9ZZZZ</name>
<keyword evidence="1" id="KW-1133">Transmembrane helix</keyword>
<keyword evidence="1" id="KW-0472">Membrane</keyword>